<feature type="region of interest" description="Disordered" evidence="1">
    <location>
        <begin position="67"/>
        <end position="302"/>
    </location>
</feature>
<dbReference type="PANTHER" id="PTHR31363">
    <property type="entry name" value="TRAF3-INTERACTING PROTEIN 1"/>
    <property type="match status" value="1"/>
</dbReference>
<dbReference type="GO" id="GO:0070507">
    <property type="term" value="P:regulation of microtubule cytoskeleton organization"/>
    <property type="evidence" value="ECO:0007669"/>
    <property type="project" value="TreeGrafter"/>
</dbReference>
<organism evidence="3 4">
    <name type="scientific">Mesorhabditis spiculigera</name>
    <dbReference type="NCBI Taxonomy" id="96644"/>
    <lineage>
        <taxon>Eukaryota</taxon>
        <taxon>Metazoa</taxon>
        <taxon>Ecdysozoa</taxon>
        <taxon>Nematoda</taxon>
        <taxon>Chromadorea</taxon>
        <taxon>Rhabditida</taxon>
        <taxon>Rhabditina</taxon>
        <taxon>Rhabditomorpha</taxon>
        <taxon>Rhabditoidea</taxon>
        <taxon>Rhabditidae</taxon>
        <taxon>Mesorhabditinae</taxon>
        <taxon>Mesorhabditis</taxon>
    </lineage>
</organism>
<dbReference type="AlphaFoldDB" id="A0AA36G2X2"/>
<feature type="compositionally biased region" description="Polar residues" evidence="1">
    <location>
        <begin position="267"/>
        <end position="279"/>
    </location>
</feature>
<dbReference type="PANTHER" id="PTHR31363:SF0">
    <property type="entry name" value="TRAF3-INTERACTING PROTEIN 1"/>
    <property type="match status" value="1"/>
</dbReference>
<dbReference type="Gene3D" id="1.10.418.50">
    <property type="entry name" value="Microtubule-binding protein MIP-T3"/>
    <property type="match status" value="1"/>
</dbReference>
<dbReference type="EMBL" id="CATQJA010002543">
    <property type="protein sequence ID" value="CAJ0571168.1"/>
    <property type="molecule type" value="Genomic_DNA"/>
</dbReference>
<keyword evidence="4" id="KW-1185">Reference proteome</keyword>
<dbReference type="InterPro" id="IPR018799">
    <property type="entry name" value="TRAF3IP1"/>
</dbReference>
<gene>
    <name evidence="3" type="ORF">MSPICULIGERA_LOCUS9591</name>
</gene>
<dbReference type="InterPro" id="IPR041476">
    <property type="entry name" value="TRAF3IP1_C"/>
</dbReference>
<name>A0AA36G2X2_9BILA</name>
<dbReference type="GO" id="GO:0030992">
    <property type="term" value="C:intraciliary transport particle B"/>
    <property type="evidence" value="ECO:0007669"/>
    <property type="project" value="TreeGrafter"/>
</dbReference>
<proteinExistence type="predicted"/>
<dbReference type="InterPro" id="IPR042576">
    <property type="entry name" value="TRAF3IP1_N_sf"/>
</dbReference>
<reference evidence="3" key="1">
    <citation type="submission" date="2023-06" db="EMBL/GenBank/DDBJ databases">
        <authorList>
            <person name="Delattre M."/>
        </authorList>
    </citation>
    <scope>NUCLEOTIDE SEQUENCE</scope>
    <source>
        <strain evidence="3">AF72</strain>
    </source>
</reference>
<dbReference type="GO" id="GO:0060271">
    <property type="term" value="P:cilium assembly"/>
    <property type="evidence" value="ECO:0007669"/>
    <property type="project" value="TreeGrafter"/>
</dbReference>
<feature type="region of interest" description="Disordered" evidence="1">
    <location>
        <begin position="333"/>
        <end position="356"/>
    </location>
</feature>
<dbReference type="GO" id="GO:0008017">
    <property type="term" value="F:microtubule binding"/>
    <property type="evidence" value="ECO:0007669"/>
    <property type="project" value="InterPro"/>
</dbReference>
<dbReference type="GO" id="GO:0042073">
    <property type="term" value="P:intraciliary transport"/>
    <property type="evidence" value="ECO:0007669"/>
    <property type="project" value="TreeGrafter"/>
</dbReference>
<feature type="compositionally biased region" description="Basic and acidic residues" evidence="1">
    <location>
        <begin position="219"/>
        <end position="233"/>
    </location>
</feature>
<comment type="caution">
    <text evidence="3">The sequence shown here is derived from an EMBL/GenBank/DDBJ whole genome shotgun (WGS) entry which is preliminary data.</text>
</comment>
<feature type="compositionally biased region" description="Basic and acidic residues" evidence="1">
    <location>
        <begin position="337"/>
        <end position="349"/>
    </location>
</feature>
<dbReference type="GO" id="GO:0005930">
    <property type="term" value="C:axoneme"/>
    <property type="evidence" value="ECO:0007669"/>
    <property type="project" value="TreeGrafter"/>
</dbReference>
<evidence type="ECO:0000313" key="3">
    <source>
        <dbReference type="EMBL" id="CAJ0571168.1"/>
    </source>
</evidence>
<feature type="domain" description="TRAF3-interacting protein 1 C-terminal" evidence="2">
    <location>
        <begin position="350"/>
        <end position="414"/>
    </location>
</feature>
<accession>A0AA36G2X2</accession>
<evidence type="ECO:0000313" key="4">
    <source>
        <dbReference type="Proteomes" id="UP001177023"/>
    </source>
</evidence>
<evidence type="ECO:0000259" key="2">
    <source>
        <dbReference type="Pfam" id="PF17749"/>
    </source>
</evidence>
<feature type="region of interest" description="Disordered" evidence="1">
    <location>
        <begin position="1"/>
        <end position="30"/>
    </location>
</feature>
<protein>
    <recommendedName>
        <fullName evidence="2">TRAF3-interacting protein 1 C-terminal domain-containing protein</fullName>
    </recommendedName>
</protein>
<evidence type="ECO:0000256" key="1">
    <source>
        <dbReference type="SAM" id="MobiDB-lite"/>
    </source>
</evidence>
<dbReference type="Pfam" id="PF17749">
    <property type="entry name" value="MIP-T3_C"/>
    <property type="match status" value="1"/>
</dbReference>
<sequence>MSEKVRKAQEAPGYRNPPAQAFFGGPKSPGRLISVTAGAANTDGSLNDVKAGKIVAGKEPELTLKLLQKFAQEARQHRDGSAGSNKENKKKSSSKEKKESSKSSSKSTEKSSTKDAEKKSKTRDKSKEPEPKEKEKDKTRSKSKQRDSKSKTKEADTKPDKERSKSKEKSSTKDKEKKSSKSDKEKKEKSAKKPKIEEQMPASRRGSVARVPEPGPAFEHVEQETHLDSHDEEQSATAKTEDSGFGTEMDRTISPRPPPPELREQTRIGTSMGRPQTSMGRPGTAAARAAPPKLKKKQILEIEEKPQVVEPKTEIFTETPAANQVEEDFLVEEEEARQEVAKEEFDPNAEHGGLVTRIMETREQLDDGQGRMEHDDIDDGEMARQRSHVENLQKNLQRVTQTAFPLAKLFDFAQ</sequence>
<dbReference type="GO" id="GO:0036064">
    <property type="term" value="C:ciliary basal body"/>
    <property type="evidence" value="ECO:0007669"/>
    <property type="project" value="TreeGrafter"/>
</dbReference>
<feature type="non-terminal residue" evidence="3">
    <location>
        <position position="1"/>
    </location>
</feature>
<dbReference type="Proteomes" id="UP001177023">
    <property type="component" value="Unassembled WGS sequence"/>
</dbReference>
<feature type="compositionally biased region" description="Basic and acidic residues" evidence="1">
    <location>
        <begin position="93"/>
        <end position="188"/>
    </location>
</feature>